<organism evidence="4 5">
    <name type="scientific">Methylocaldum marinum</name>
    <dbReference type="NCBI Taxonomy" id="1432792"/>
    <lineage>
        <taxon>Bacteria</taxon>
        <taxon>Pseudomonadati</taxon>
        <taxon>Pseudomonadota</taxon>
        <taxon>Gammaproteobacteria</taxon>
        <taxon>Methylococcales</taxon>
        <taxon>Methylococcaceae</taxon>
        <taxon>Methylocaldum</taxon>
    </lineage>
</organism>
<protein>
    <recommendedName>
        <fullName evidence="3">Phytase-like domain-containing protein</fullName>
    </recommendedName>
</protein>
<accession>A0A250KRJ9</accession>
<dbReference type="InterPro" id="IPR027372">
    <property type="entry name" value="Phytase-like_dom"/>
</dbReference>
<feature type="region of interest" description="Disordered" evidence="1">
    <location>
        <begin position="1"/>
        <end position="27"/>
    </location>
</feature>
<dbReference type="PIRSF" id="PIRSF031900">
    <property type="entry name" value="UCP031900"/>
    <property type="match status" value="1"/>
</dbReference>
<dbReference type="EMBL" id="AP017928">
    <property type="protein sequence ID" value="BBA34258.1"/>
    <property type="molecule type" value="Genomic_DNA"/>
</dbReference>
<dbReference type="AlphaFoldDB" id="A0A250KRJ9"/>
<gene>
    <name evidence="4" type="ORF">sS8_2306</name>
</gene>
<keyword evidence="2" id="KW-0472">Membrane</keyword>
<feature type="transmembrane region" description="Helical" evidence="2">
    <location>
        <begin position="38"/>
        <end position="54"/>
    </location>
</feature>
<proteinExistence type="predicted"/>
<dbReference type="KEGG" id="mmai:sS8_2306"/>
<keyword evidence="5" id="KW-1185">Reference proteome</keyword>
<evidence type="ECO:0000313" key="4">
    <source>
        <dbReference type="EMBL" id="BBA34258.1"/>
    </source>
</evidence>
<keyword evidence="2" id="KW-1133">Transmembrane helix</keyword>
<evidence type="ECO:0000256" key="2">
    <source>
        <dbReference type="SAM" id="Phobius"/>
    </source>
</evidence>
<evidence type="ECO:0000313" key="5">
    <source>
        <dbReference type="Proteomes" id="UP000266313"/>
    </source>
</evidence>
<evidence type="ECO:0000256" key="1">
    <source>
        <dbReference type="SAM" id="MobiDB-lite"/>
    </source>
</evidence>
<sequence>MQNRHDTAIADVVSAHDRPDDTGMTKASDRTGLALRRRWWLIALAALIIAGAVGRDRLRFKPREPLLALTPIPVATRAIAEFSRFGAAADPESPLTFRGGLVIESASPHFGGISGLRVTDQGHGFIAVTDAGYWVQGRLLYDAGRPGGLADIVMAPVLGAEGAPLRESGKGDLESIALAGEAAYVGFEGFRNGVAYFRPKSDLLLQRGRLLPVPPDIVALPKGRGLEALAMLPAGHDFGGSLLAIAERDRTGRGLAPAWILKDGAALELKVRLKDGYDISDAAFVPEGDLLLLERRLSLLGGFAMRLRRIPAADIRPGAILDGPSLLEANRLFHEIDNMEGISAHRDELGKTVVTVVSDDNFLPVQRKLLLQWELK</sequence>
<reference evidence="4 5" key="1">
    <citation type="submission" date="2016-12" db="EMBL/GenBank/DDBJ databases">
        <title>Genome sequencing of Methylocaldum marinum.</title>
        <authorList>
            <person name="Takeuchi M."/>
            <person name="Kamagata Y."/>
            <person name="Hiraoka S."/>
            <person name="Oshima K."/>
            <person name="Hattori M."/>
            <person name="Iwasaki W."/>
        </authorList>
    </citation>
    <scope>NUCLEOTIDE SEQUENCE [LARGE SCALE GENOMIC DNA]</scope>
    <source>
        <strain evidence="4 5">S8</strain>
    </source>
</reference>
<dbReference type="Pfam" id="PF13449">
    <property type="entry name" value="Phytase-like"/>
    <property type="match status" value="1"/>
</dbReference>
<feature type="domain" description="Phytase-like" evidence="3">
    <location>
        <begin position="109"/>
        <end position="362"/>
    </location>
</feature>
<evidence type="ECO:0000259" key="3">
    <source>
        <dbReference type="Pfam" id="PF13449"/>
    </source>
</evidence>
<name>A0A250KRJ9_9GAMM</name>
<dbReference type="InterPro" id="IPR014567">
    <property type="entry name" value="UCP031900"/>
</dbReference>
<dbReference type="Proteomes" id="UP000266313">
    <property type="component" value="Chromosome"/>
</dbReference>
<keyword evidence="2" id="KW-0812">Transmembrane</keyword>